<keyword evidence="2" id="KW-0812">Transmembrane</keyword>
<keyword evidence="2" id="KW-1133">Transmembrane helix</keyword>
<evidence type="ECO:0000256" key="2">
    <source>
        <dbReference type="SAM" id="Phobius"/>
    </source>
</evidence>
<feature type="region of interest" description="Disordered" evidence="1">
    <location>
        <begin position="21"/>
        <end position="42"/>
    </location>
</feature>
<reference evidence="3" key="1">
    <citation type="submission" date="2021-01" db="UniProtKB">
        <authorList>
            <consortium name="EnsemblMetazoa"/>
        </authorList>
    </citation>
    <scope>IDENTIFICATION</scope>
</reference>
<sequence>MEFSRLCLPRRVGLTSPADRLASAPVAAEAGPSAPGSSDAAPRCSNCITERLGAAGWHCEDDPPPYASLINASPGHHRVTWSYVFPGLPGYDAAAGASGNGAPENRTIARPLVSIPLTSYGIFKIEPPRYAAAMSQVQQPQMPRIMMSEPGPAVKSSNGRARKYGAILIAATVIVFLMALSLMVRFVTEKSLLSRG</sequence>
<evidence type="ECO:0000313" key="4">
    <source>
        <dbReference type="Proteomes" id="UP000002358"/>
    </source>
</evidence>
<feature type="compositionally biased region" description="Low complexity" evidence="1">
    <location>
        <begin position="22"/>
        <end position="42"/>
    </location>
</feature>
<dbReference type="OrthoDB" id="7539293at2759"/>
<dbReference type="EnsemblMetazoa" id="XM_016981106">
    <property type="protein sequence ID" value="XP_016836595"/>
    <property type="gene ID" value="LOC100680349"/>
</dbReference>
<dbReference type="Proteomes" id="UP000002358">
    <property type="component" value="Chromosome 1"/>
</dbReference>
<dbReference type="KEGG" id="nvi:100680349"/>
<dbReference type="RefSeq" id="XP_016836595.1">
    <property type="nucleotide sequence ID" value="XM_016981106.2"/>
</dbReference>
<dbReference type="AlphaFoldDB" id="A0A7M7IPD8"/>
<dbReference type="GeneID" id="100680349"/>
<feature type="transmembrane region" description="Helical" evidence="2">
    <location>
        <begin position="164"/>
        <end position="187"/>
    </location>
</feature>
<name>A0A7M7IPD8_NASVI</name>
<keyword evidence="4" id="KW-1185">Reference proteome</keyword>
<proteinExistence type="predicted"/>
<accession>A0A7M7IPD8</accession>
<evidence type="ECO:0000256" key="1">
    <source>
        <dbReference type="SAM" id="MobiDB-lite"/>
    </source>
</evidence>
<evidence type="ECO:0000313" key="3">
    <source>
        <dbReference type="EnsemblMetazoa" id="XP_016836595"/>
    </source>
</evidence>
<protein>
    <submittedName>
        <fullName evidence="3">Uncharacterized protein</fullName>
    </submittedName>
</protein>
<keyword evidence="2" id="KW-0472">Membrane</keyword>
<organism evidence="3 4">
    <name type="scientific">Nasonia vitripennis</name>
    <name type="common">Parasitic wasp</name>
    <dbReference type="NCBI Taxonomy" id="7425"/>
    <lineage>
        <taxon>Eukaryota</taxon>
        <taxon>Metazoa</taxon>
        <taxon>Ecdysozoa</taxon>
        <taxon>Arthropoda</taxon>
        <taxon>Hexapoda</taxon>
        <taxon>Insecta</taxon>
        <taxon>Pterygota</taxon>
        <taxon>Neoptera</taxon>
        <taxon>Endopterygota</taxon>
        <taxon>Hymenoptera</taxon>
        <taxon>Apocrita</taxon>
        <taxon>Proctotrupomorpha</taxon>
        <taxon>Chalcidoidea</taxon>
        <taxon>Pteromalidae</taxon>
        <taxon>Pteromalinae</taxon>
        <taxon>Nasonia</taxon>
    </lineage>
</organism>